<name>A0ACB8XBF5_9TELE</name>
<accession>A0ACB8XBF5</accession>
<dbReference type="Proteomes" id="UP000831701">
    <property type="component" value="Chromosome 1"/>
</dbReference>
<sequence>MVSHLTGRAAAWATVDLRLLELRLKQGNKRVVDYAIQFHTLAADSGWDAPAIKDSFINGLNENVKDQLAPHEPPEEFEDLVDMAVRIDIRLQERESEQRRSGRRSSEPPGRPEASGSFTDPAMHSLQDRKRCRLPVGTNRCSWDAPSWPRRSNSTT</sequence>
<comment type="caution">
    <text evidence="1">The sequence shown here is derived from an EMBL/GenBank/DDBJ whole genome shotgun (WGS) entry which is preliminary data.</text>
</comment>
<proteinExistence type="predicted"/>
<keyword evidence="2" id="KW-1185">Reference proteome</keyword>
<dbReference type="EMBL" id="CM041531">
    <property type="protein sequence ID" value="KAI3377430.1"/>
    <property type="molecule type" value="Genomic_DNA"/>
</dbReference>
<evidence type="ECO:0000313" key="1">
    <source>
        <dbReference type="EMBL" id="KAI3377430.1"/>
    </source>
</evidence>
<organism evidence="1 2">
    <name type="scientific">Scortum barcoo</name>
    <name type="common">barcoo grunter</name>
    <dbReference type="NCBI Taxonomy" id="214431"/>
    <lineage>
        <taxon>Eukaryota</taxon>
        <taxon>Metazoa</taxon>
        <taxon>Chordata</taxon>
        <taxon>Craniata</taxon>
        <taxon>Vertebrata</taxon>
        <taxon>Euteleostomi</taxon>
        <taxon>Actinopterygii</taxon>
        <taxon>Neopterygii</taxon>
        <taxon>Teleostei</taxon>
        <taxon>Neoteleostei</taxon>
        <taxon>Acanthomorphata</taxon>
        <taxon>Eupercaria</taxon>
        <taxon>Centrarchiformes</taxon>
        <taxon>Terapontoidei</taxon>
        <taxon>Terapontidae</taxon>
        <taxon>Scortum</taxon>
    </lineage>
</organism>
<reference evidence="1" key="1">
    <citation type="submission" date="2022-04" db="EMBL/GenBank/DDBJ databases">
        <title>Jade perch genome.</title>
        <authorList>
            <person name="Chao B."/>
        </authorList>
    </citation>
    <scope>NUCLEOTIDE SEQUENCE</scope>
    <source>
        <strain evidence="1">CB-2022</strain>
    </source>
</reference>
<protein>
    <submittedName>
        <fullName evidence="1">Uncharacterized protein</fullName>
    </submittedName>
</protein>
<gene>
    <name evidence="1" type="ORF">L3Q82_008411</name>
</gene>
<evidence type="ECO:0000313" key="2">
    <source>
        <dbReference type="Proteomes" id="UP000831701"/>
    </source>
</evidence>